<gene>
    <name evidence="4" type="ORF">GpartN1_g270.t1</name>
</gene>
<evidence type="ECO:0000259" key="3">
    <source>
        <dbReference type="Pfam" id="PF12697"/>
    </source>
</evidence>
<comment type="caution">
    <text evidence="4">The sequence shown here is derived from an EMBL/GenBank/DDBJ whole genome shotgun (WGS) entry which is preliminary data.</text>
</comment>
<dbReference type="InterPro" id="IPR000073">
    <property type="entry name" value="AB_hydrolase_1"/>
</dbReference>
<evidence type="ECO:0000256" key="2">
    <source>
        <dbReference type="SAM" id="Phobius"/>
    </source>
</evidence>
<feature type="compositionally biased region" description="Basic and acidic residues" evidence="1">
    <location>
        <begin position="1"/>
        <end position="11"/>
    </location>
</feature>
<feature type="transmembrane region" description="Helical" evidence="2">
    <location>
        <begin position="212"/>
        <end position="231"/>
    </location>
</feature>
<sequence>MRATHSGEARESASSPNLTAGTFSSDSEYSEDNKVFVDSSQHEEKLSPFKSMRRRLGRHLSRNKIRDSTKENSSLFYVAEESSYHVPSELELSNSLLSSPSDSEKEGRFASKPSGDSVFRRQQVAQLIRSRSLSTLNALHAARQANRKAVDDFSKVVKSVKTFTKKEFEVAKAEATQFISSPHLLFQPLRLSLALLFPFIVPFAFVPWLKLLLYYMFLFVWFIVLVLIFASEVAMRPPWYRPGDMKNGLSMIGLPDYWQGVCHDPKYDLGLDFVNVEFYNSKKKMLRGWFVPAKKSKNCMVVCVHGAGRDRRAFLRHTAMLHAANLDVLLFDLSEHGLSDGSGKGFAFGAREKYDVIAAARFLREQRGAECVVLMGTSAGASSAILAAALMPSIVDAVIAENPFTRATDLFCYHLELLLGNYLPKDSYHVARRLLFLLASRVLLFRIGQGIRDYGAVDAAKDLVCPILVLHGTSDEIVPIEHGRRIFEAAPEPKSFFEARDAVHCALFDKEPDKYRSAVMGFLRENLPQCF</sequence>
<feature type="compositionally biased region" description="Basic residues" evidence="1">
    <location>
        <begin position="51"/>
        <end position="63"/>
    </location>
</feature>
<dbReference type="PANTHER" id="PTHR43358">
    <property type="entry name" value="ALPHA/BETA-HYDROLASE"/>
    <property type="match status" value="1"/>
</dbReference>
<organism evidence="4 5">
    <name type="scientific">Galdieria partita</name>
    <dbReference type="NCBI Taxonomy" id="83374"/>
    <lineage>
        <taxon>Eukaryota</taxon>
        <taxon>Rhodophyta</taxon>
        <taxon>Bangiophyceae</taxon>
        <taxon>Galdieriales</taxon>
        <taxon>Galdieriaceae</taxon>
        <taxon>Galdieria</taxon>
    </lineage>
</organism>
<keyword evidence="2" id="KW-1133">Transmembrane helix</keyword>
<dbReference type="InterPro" id="IPR029058">
    <property type="entry name" value="AB_hydrolase_fold"/>
</dbReference>
<dbReference type="PANTHER" id="PTHR43358:SF4">
    <property type="entry name" value="ALPHA_BETA HYDROLASE FOLD-1 DOMAIN-CONTAINING PROTEIN"/>
    <property type="match status" value="1"/>
</dbReference>
<evidence type="ECO:0000313" key="4">
    <source>
        <dbReference type="EMBL" id="GJQ08479.1"/>
    </source>
</evidence>
<evidence type="ECO:0000256" key="1">
    <source>
        <dbReference type="SAM" id="MobiDB-lite"/>
    </source>
</evidence>
<feature type="domain" description="AB hydrolase-1" evidence="3">
    <location>
        <begin position="301"/>
        <end position="509"/>
    </location>
</feature>
<keyword evidence="2" id="KW-0812">Transmembrane</keyword>
<accession>A0A9C7PQR1</accession>
<dbReference type="SUPFAM" id="SSF53474">
    <property type="entry name" value="alpha/beta-Hydrolases"/>
    <property type="match status" value="1"/>
</dbReference>
<feature type="transmembrane region" description="Helical" evidence="2">
    <location>
        <begin position="189"/>
        <end position="206"/>
    </location>
</feature>
<name>A0A9C7PQR1_9RHOD</name>
<reference evidence="4" key="1">
    <citation type="journal article" date="2022" name="Proc. Natl. Acad. Sci. U.S.A.">
        <title>Life cycle and functional genomics of the unicellular red alga Galdieria for elucidating algal and plant evolution and industrial use.</title>
        <authorList>
            <person name="Hirooka S."/>
            <person name="Itabashi T."/>
            <person name="Ichinose T.M."/>
            <person name="Onuma R."/>
            <person name="Fujiwara T."/>
            <person name="Yamashita S."/>
            <person name="Jong L.W."/>
            <person name="Tomita R."/>
            <person name="Iwane A.H."/>
            <person name="Miyagishima S.Y."/>
        </authorList>
    </citation>
    <scope>NUCLEOTIDE SEQUENCE</scope>
    <source>
        <strain evidence="4">NBRC 102759</strain>
    </source>
</reference>
<feature type="region of interest" description="Disordered" evidence="1">
    <location>
        <begin position="94"/>
        <end position="115"/>
    </location>
</feature>
<dbReference type="AlphaFoldDB" id="A0A9C7PQR1"/>
<feature type="compositionally biased region" description="Basic and acidic residues" evidence="1">
    <location>
        <begin position="31"/>
        <end position="47"/>
    </location>
</feature>
<reference evidence="4" key="2">
    <citation type="submission" date="2022-01" db="EMBL/GenBank/DDBJ databases">
        <authorList>
            <person name="Hirooka S."/>
            <person name="Miyagishima S.Y."/>
        </authorList>
    </citation>
    <scope>NUCLEOTIDE SEQUENCE</scope>
    <source>
        <strain evidence="4">NBRC 102759</strain>
    </source>
</reference>
<feature type="region of interest" description="Disordered" evidence="1">
    <location>
        <begin position="1"/>
        <end position="65"/>
    </location>
</feature>
<dbReference type="Pfam" id="PF12697">
    <property type="entry name" value="Abhydrolase_6"/>
    <property type="match status" value="1"/>
</dbReference>
<dbReference type="EMBL" id="BQMJ01000002">
    <property type="protein sequence ID" value="GJQ08479.1"/>
    <property type="molecule type" value="Genomic_DNA"/>
</dbReference>
<proteinExistence type="predicted"/>
<dbReference type="InterPro" id="IPR052920">
    <property type="entry name" value="DNA-binding_regulatory"/>
</dbReference>
<dbReference type="Gene3D" id="3.40.50.1820">
    <property type="entry name" value="alpha/beta hydrolase"/>
    <property type="match status" value="1"/>
</dbReference>
<evidence type="ECO:0000313" key="5">
    <source>
        <dbReference type="Proteomes" id="UP001061958"/>
    </source>
</evidence>
<protein>
    <recommendedName>
        <fullName evidence="3">AB hydrolase-1 domain-containing protein</fullName>
    </recommendedName>
</protein>
<keyword evidence="2" id="KW-0472">Membrane</keyword>
<feature type="compositionally biased region" description="Polar residues" evidence="1">
    <location>
        <begin position="12"/>
        <end position="27"/>
    </location>
</feature>
<keyword evidence="5" id="KW-1185">Reference proteome</keyword>
<dbReference type="Proteomes" id="UP001061958">
    <property type="component" value="Unassembled WGS sequence"/>
</dbReference>
<dbReference type="OrthoDB" id="2498029at2759"/>